<reference evidence="1 2" key="1">
    <citation type="journal article" date="2010" name="ChemBioChem">
        <title>Cloning and characterization of the biosynthetic gene cluster of 16-membered macrolide antibiotic FD-891: involvement of a dual functional cytochrome P450 monooxygenase catalyzing epoxidation and hydroxylation.</title>
        <authorList>
            <person name="Kudo F."/>
            <person name="Motegi A."/>
            <person name="Mizoue K."/>
            <person name="Eguchi T."/>
        </authorList>
    </citation>
    <scope>NUCLEOTIDE SEQUENCE [LARGE SCALE GENOMIC DNA]</scope>
    <source>
        <strain evidence="1 2">A-8890</strain>
    </source>
</reference>
<reference evidence="1 2" key="2">
    <citation type="journal article" date="2023" name="ChemBioChem">
        <title>Acyltransferase Domain Exchange between Two Independent Type I Polyketide Synthases in the Same Producer Strain of Macrolide Antibiotics.</title>
        <authorList>
            <person name="Kudo F."/>
            <person name="Kishikawa K."/>
            <person name="Tsuboi K."/>
            <person name="Kido T."/>
            <person name="Usui T."/>
            <person name="Hashimoto J."/>
            <person name="Shin-Ya K."/>
            <person name="Miyanaga A."/>
            <person name="Eguchi T."/>
        </authorList>
    </citation>
    <scope>NUCLEOTIDE SEQUENCE [LARGE SCALE GENOMIC DNA]</scope>
    <source>
        <strain evidence="1 2">A-8890</strain>
    </source>
</reference>
<evidence type="ECO:0000313" key="2">
    <source>
        <dbReference type="Proteomes" id="UP001321542"/>
    </source>
</evidence>
<proteinExistence type="predicted"/>
<sequence>MAIVSFPEASVLNSPLAQVAPDAEAEAEPDASFSGCGAQPTATAASRAAVAAEAARYGERGFREAGRMAGD</sequence>
<accession>A0ABN5VVZ2</accession>
<organism evidence="1 2">
    <name type="scientific">Streptomyces graminofaciens</name>
    <dbReference type="NCBI Taxonomy" id="68212"/>
    <lineage>
        <taxon>Bacteria</taxon>
        <taxon>Bacillati</taxon>
        <taxon>Actinomycetota</taxon>
        <taxon>Actinomycetes</taxon>
        <taxon>Kitasatosporales</taxon>
        <taxon>Streptomycetaceae</taxon>
        <taxon>Streptomyces</taxon>
    </lineage>
</organism>
<gene>
    <name evidence="1" type="ORF">SGFS_086800</name>
</gene>
<keyword evidence="2" id="KW-1185">Reference proteome</keyword>
<evidence type="ECO:0000313" key="1">
    <source>
        <dbReference type="EMBL" id="BBC37386.1"/>
    </source>
</evidence>
<protein>
    <submittedName>
        <fullName evidence="1">Uncharacterized protein</fullName>
    </submittedName>
</protein>
<dbReference type="Proteomes" id="UP001321542">
    <property type="component" value="Chromosome"/>
</dbReference>
<name>A0ABN5VVZ2_9ACTN</name>
<dbReference type="EMBL" id="AP018448">
    <property type="protein sequence ID" value="BBC37386.1"/>
    <property type="molecule type" value="Genomic_DNA"/>
</dbReference>